<proteinExistence type="inferred from homology"/>
<dbReference type="GO" id="GO:0046872">
    <property type="term" value="F:metal ion binding"/>
    <property type="evidence" value="ECO:0007669"/>
    <property type="project" value="UniProtKB-KW"/>
</dbReference>
<keyword evidence="8" id="KW-0560">Oxidoreductase</keyword>
<accession>A0A8X7WI77</accession>
<comment type="function">
    <text evidence="2">Catalytic subunit of the ferredoxin-thioredoxin reductase (FTR), which catalyzes the two-electron reduction of thioredoxins by the electrons provided by reduced ferredoxin.</text>
</comment>
<dbReference type="GO" id="GO:0103012">
    <property type="term" value="F:ferredoxin-thioredoxin reductase activity"/>
    <property type="evidence" value="ECO:0007669"/>
    <property type="project" value="UniProtKB-EC"/>
</dbReference>
<dbReference type="Proteomes" id="UP000886595">
    <property type="component" value="Unassembled WGS sequence"/>
</dbReference>
<dbReference type="SUPFAM" id="SSF57662">
    <property type="entry name" value="Ferredoxin thioredoxin reductase (FTR), catalytic beta chain"/>
    <property type="match status" value="1"/>
</dbReference>
<reference evidence="15 16" key="1">
    <citation type="submission" date="2020-02" db="EMBL/GenBank/DDBJ databases">
        <authorList>
            <person name="Ma Q."/>
            <person name="Huang Y."/>
            <person name="Song X."/>
            <person name="Pei D."/>
        </authorList>
    </citation>
    <scope>NUCLEOTIDE SEQUENCE [LARGE SCALE GENOMIC DNA]</scope>
    <source>
        <strain evidence="15">Sxm20200214</strain>
        <tissue evidence="15">Leaf</tissue>
    </source>
</reference>
<comment type="similarity">
    <text evidence="3">Belongs to the ferredoxin thioredoxin reductase beta subunit family.</text>
</comment>
<keyword evidence="6" id="KW-0004">4Fe-4S</keyword>
<keyword evidence="10" id="KW-0411">Iron-sulfur</keyword>
<dbReference type="EC" id="1.8.7.2" evidence="4"/>
<gene>
    <name evidence="15" type="ORF">Bca52824_011481</name>
</gene>
<comment type="cofactor">
    <cofactor evidence="1">
        <name>[4Fe-4S] cluster</name>
        <dbReference type="ChEBI" id="CHEBI:49883"/>
    </cofactor>
</comment>
<dbReference type="Gene3D" id="3.90.460.10">
    <property type="entry name" value="Ferredoxin thioredoxin reductase catalytic beta subunit"/>
    <property type="match status" value="1"/>
</dbReference>
<dbReference type="PANTHER" id="PTHR35113:SF1">
    <property type="entry name" value="FERREDOXIN-THIOREDOXIN REDUCTASE CATALYTIC CHAIN, CHLOROPLASTIC"/>
    <property type="match status" value="1"/>
</dbReference>
<comment type="caution">
    <text evidence="15">The sequence shown here is derived from an EMBL/GenBank/DDBJ whole genome shotgun (WGS) entry which is preliminary data.</text>
</comment>
<evidence type="ECO:0000313" key="16">
    <source>
        <dbReference type="Proteomes" id="UP000886595"/>
    </source>
</evidence>
<name>A0A8X7WI77_BRACI</name>
<evidence type="ECO:0000256" key="13">
    <source>
        <dbReference type="ARBA" id="ARBA00030295"/>
    </source>
</evidence>
<dbReference type="EMBL" id="JAAMPC010000002">
    <property type="protein sequence ID" value="KAG2328753.1"/>
    <property type="molecule type" value="Genomic_DNA"/>
</dbReference>
<evidence type="ECO:0000256" key="8">
    <source>
        <dbReference type="ARBA" id="ARBA00023002"/>
    </source>
</evidence>
<evidence type="ECO:0000256" key="1">
    <source>
        <dbReference type="ARBA" id="ARBA00001966"/>
    </source>
</evidence>
<evidence type="ECO:0000256" key="2">
    <source>
        <dbReference type="ARBA" id="ARBA00003945"/>
    </source>
</evidence>
<evidence type="ECO:0000313" key="15">
    <source>
        <dbReference type="EMBL" id="KAG2328753.1"/>
    </source>
</evidence>
<keyword evidence="7" id="KW-0479">Metal-binding</keyword>
<organism evidence="15 16">
    <name type="scientific">Brassica carinata</name>
    <name type="common">Ethiopian mustard</name>
    <name type="synonym">Abyssinian cabbage</name>
    <dbReference type="NCBI Taxonomy" id="52824"/>
    <lineage>
        <taxon>Eukaryota</taxon>
        <taxon>Viridiplantae</taxon>
        <taxon>Streptophyta</taxon>
        <taxon>Embryophyta</taxon>
        <taxon>Tracheophyta</taxon>
        <taxon>Spermatophyta</taxon>
        <taxon>Magnoliopsida</taxon>
        <taxon>eudicotyledons</taxon>
        <taxon>Gunneridae</taxon>
        <taxon>Pentapetalae</taxon>
        <taxon>rosids</taxon>
        <taxon>malvids</taxon>
        <taxon>Brassicales</taxon>
        <taxon>Brassicaceae</taxon>
        <taxon>Brassiceae</taxon>
        <taxon>Brassica</taxon>
    </lineage>
</organism>
<evidence type="ECO:0000256" key="14">
    <source>
        <dbReference type="ARBA" id="ARBA00048150"/>
    </source>
</evidence>
<evidence type="ECO:0000256" key="7">
    <source>
        <dbReference type="ARBA" id="ARBA00022723"/>
    </source>
</evidence>
<sequence length="238" mass="26753">MGVPPVGFACYSQLPVMEGVARLRRGVLSEVWLSAVRARRFACYMQLGLRSAPLLGFRLPDSHRPTCLVVLLTCLLLRVSHGGSSFSDESIKLFRVALASFLLHLSLPELRDLLSKPNRNHRSSTLVALGLTSVLMKGLAEHKDVYGSPLCPCRHFDDKAAEVGQGFWNCPCVPMRERSMDRIKQSLTEDHPAEKDGEYISTPAEQRFLGRARANAVKVLLSMRREQLWQQKSTKFYL</sequence>
<evidence type="ECO:0000256" key="10">
    <source>
        <dbReference type="ARBA" id="ARBA00023014"/>
    </source>
</evidence>
<keyword evidence="11" id="KW-1015">Disulfide bond</keyword>
<evidence type="ECO:0000256" key="4">
    <source>
        <dbReference type="ARBA" id="ARBA00012358"/>
    </source>
</evidence>
<evidence type="ECO:0000256" key="12">
    <source>
        <dbReference type="ARBA" id="ARBA00026011"/>
    </source>
</evidence>
<dbReference type="Pfam" id="PF02943">
    <property type="entry name" value="FeThRed_B"/>
    <property type="match status" value="1"/>
</dbReference>
<evidence type="ECO:0000256" key="6">
    <source>
        <dbReference type="ARBA" id="ARBA00022485"/>
    </source>
</evidence>
<comment type="subunit">
    <text evidence="12">Heterodimer of subunit A (variable subunit) and subunit B (catalytic subunit). Heterodimeric FTR forms a complex with ferredoxin and thioredoxin.</text>
</comment>
<dbReference type="GO" id="GO:0051539">
    <property type="term" value="F:4 iron, 4 sulfur cluster binding"/>
    <property type="evidence" value="ECO:0007669"/>
    <property type="project" value="UniProtKB-KW"/>
</dbReference>
<comment type="catalytic activity">
    <reaction evidence="14">
        <text>[thioredoxin]-disulfide + 2 reduced [2Fe-2S]-[ferredoxin] + 2 H(+) = [thioredoxin]-dithiol + 2 oxidized [2Fe-2S]-[ferredoxin]</text>
        <dbReference type="Rhea" id="RHEA:42336"/>
        <dbReference type="Rhea" id="RHEA-COMP:10000"/>
        <dbReference type="Rhea" id="RHEA-COMP:10001"/>
        <dbReference type="Rhea" id="RHEA-COMP:10698"/>
        <dbReference type="Rhea" id="RHEA-COMP:10700"/>
        <dbReference type="ChEBI" id="CHEBI:15378"/>
        <dbReference type="ChEBI" id="CHEBI:29950"/>
        <dbReference type="ChEBI" id="CHEBI:33737"/>
        <dbReference type="ChEBI" id="CHEBI:33738"/>
        <dbReference type="ChEBI" id="CHEBI:50058"/>
        <dbReference type="EC" id="1.8.7.2"/>
    </reaction>
</comment>
<dbReference type="OrthoDB" id="1641at2759"/>
<evidence type="ECO:0000256" key="11">
    <source>
        <dbReference type="ARBA" id="ARBA00023157"/>
    </source>
</evidence>
<dbReference type="InterPro" id="IPR004209">
    <property type="entry name" value="FTR_bsu"/>
</dbReference>
<keyword evidence="9" id="KW-0408">Iron</keyword>
<evidence type="ECO:0000256" key="5">
    <source>
        <dbReference type="ARBA" id="ARBA00018993"/>
    </source>
</evidence>
<evidence type="ECO:0000256" key="3">
    <source>
        <dbReference type="ARBA" id="ARBA00007941"/>
    </source>
</evidence>
<dbReference type="PANTHER" id="PTHR35113">
    <property type="entry name" value="FERREDOXIN-THIOREDOXIN REDUCTASE CATALYTIC CHAIN, CHLOROPLASTIC"/>
    <property type="match status" value="1"/>
</dbReference>
<dbReference type="AlphaFoldDB" id="A0A8X7WI77"/>
<evidence type="ECO:0000256" key="9">
    <source>
        <dbReference type="ARBA" id="ARBA00023004"/>
    </source>
</evidence>
<dbReference type="InterPro" id="IPR036644">
    <property type="entry name" value="FTR_bsu_sf"/>
</dbReference>
<protein>
    <recommendedName>
        <fullName evidence="5">Ferredoxin-thioredoxin reductase catalytic chain, chloroplastic</fullName>
        <ecNumber evidence="4">1.8.7.2</ecNumber>
    </recommendedName>
    <alternativeName>
        <fullName evidence="13">Ferredoxin-thioredoxin reductase subunit B</fullName>
    </alternativeName>
</protein>
<dbReference type="GO" id="GO:0016730">
    <property type="term" value="F:oxidoreductase activity, acting on iron-sulfur proteins as donors"/>
    <property type="evidence" value="ECO:0007669"/>
    <property type="project" value="InterPro"/>
</dbReference>
<keyword evidence="16" id="KW-1185">Reference proteome</keyword>